<dbReference type="InterPro" id="IPR011611">
    <property type="entry name" value="PfkB_dom"/>
</dbReference>
<protein>
    <recommendedName>
        <fullName evidence="5">Carbohydrate kinase PfkB domain-containing protein</fullName>
    </recommendedName>
</protein>
<sequence length="690" mass="78262">MFLFATAVVPIFFGNFKIFPMWKSNSICFPELNSVRPLHFRLQNKWCLSAKKSTDVSSQEEPSENGAFVEKKTLGTTRRTRKKAKDEVLDETGSDNEESTMSASTEDKKKTTRRTRKKVASASTTIKEPKPERKVRRRTAKKDDDAEVQQRDSEISDIEESTLLSNAGDENEEDLELNIDEGEDISFTYGWPQLVCCFGAAQHAFVPSGRPANRLVDYEIHERMKEARWVPEKFVRAPGSCAGSVALALARLGGKVAFMGKLGDDDYGQAMLCYLNVNNVQTRSVQIDSKRPTAISQMKISKRGRLRMTYLKSCAEDSLSKSEINSDVLKEAKVFYFSTHSLLDRNMRSTTLRAIKLSKKLGGIIFYDVNLPLPLWRSDEETKMFIKEAWNLANVIEVTKQELEFLCGIKPAEEFDTKNNASTKFIHYDHEVVAPLWHENLRTLFVTNGTSKIHYYTKEHDGAVHGMEDAPLTPFSRDMSASGDGIAAALLRMLTAQPDLITDKGYLEHTLKYAIDCGVIDQWLVSRTRGFPPREGIEEEEEEEEEEEKEQEDEEEEEDTVPDPNGIRSITEREYRTLVESANISEYGTMLESTSTELKRRITTLNTVYVPITDGDEKYEKLFIAFHFGHHVSLYNTTRRNVACNDPITGEWFVVCHVDFEWFAAPGLPAILEAASPRNTCNESKTNVAE</sequence>
<feature type="compositionally biased region" description="Basic and acidic residues" evidence="4">
    <location>
        <begin position="141"/>
        <end position="154"/>
    </location>
</feature>
<dbReference type="PANTHER" id="PTHR43085">
    <property type="entry name" value="HEXOKINASE FAMILY MEMBER"/>
    <property type="match status" value="1"/>
</dbReference>
<evidence type="ECO:0000259" key="5">
    <source>
        <dbReference type="Pfam" id="PF00294"/>
    </source>
</evidence>
<comment type="similarity">
    <text evidence="1">Belongs to the carbohydrate kinase PfkB family.</text>
</comment>
<evidence type="ECO:0000256" key="1">
    <source>
        <dbReference type="ARBA" id="ARBA00010688"/>
    </source>
</evidence>
<dbReference type="InterPro" id="IPR050306">
    <property type="entry name" value="PfkB_Carbo_kinase"/>
</dbReference>
<dbReference type="Gene3D" id="3.40.1190.20">
    <property type="match status" value="1"/>
</dbReference>
<feature type="compositionally biased region" description="Acidic residues" evidence="4">
    <location>
        <begin position="88"/>
        <end position="98"/>
    </location>
</feature>
<proteinExistence type="inferred from homology"/>
<dbReference type="PANTHER" id="PTHR43085:SF2">
    <property type="entry name" value="FRUCTOKINASE-LIKE 2, CHLOROPLASTIC"/>
    <property type="match status" value="1"/>
</dbReference>
<feature type="domain" description="Carbohydrate kinase PfkB" evidence="5">
    <location>
        <begin position="231"/>
        <end position="514"/>
    </location>
</feature>
<keyword evidence="2" id="KW-0808">Transferase</keyword>
<evidence type="ECO:0000313" key="6">
    <source>
        <dbReference type="EMBL" id="KAK8485384.1"/>
    </source>
</evidence>
<organism evidence="6 7">
    <name type="scientific">Hibiscus sabdariffa</name>
    <name type="common">roselle</name>
    <dbReference type="NCBI Taxonomy" id="183260"/>
    <lineage>
        <taxon>Eukaryota</taxon>
        <taxon>Viridiplantae</taxon>
        <taxon>Streptophyta</taxon>
        <taxon>Embryophyta</taxon>
        <taxon>Tracheophyta</taxon>
        <taxon>Spermatophyta</taxon>
        <taxon>Magnoliopsida</taxon>
        <taxon>eudicotyledons</taxon>
        <taxon>Gunneridae</taxon>
        <taxon>Pentapetalae</taxon>
        <taxon>rosids</taxon>
        <taxon>malvids</taxon>
        <taxon>Malvales</taxon>
        <taxon>Malvaceae</taxon>
        <taxon>Malvoideae</taxon>
        <taxon>Hibiscus</taxon>
    </lineage>
</organism>
<evidence type="ECO:0000256" key="2">
    <source>
        <dbReference type="ARBA" id="ARBA00022679"/>
    </source>
</evidence>
<feature type="compositionally biased region" description="Acidic residues" evidence="4">
    <location>
        <begin position="537"/>
        <end position="561"/>
    </location>
</feature>
<gene>
    <name evidence="6" type="ORF">V6N12_019196</name>
</gene>
<feature type="region of interest" description="Disordered" evidence="4">
    <location>
        <begin position="531"/>
        <end position="572"/>
    </location>
</feature>
<dbReference type="InterPro" id="IPR029056">
    <property type="entry name" value="Ribokinase-like"/>
</dbReference>
<keyword evidence="7" id="KW-1185">Reference proteome</keyword>
<evidence type="ECO:0000256" key="4">
    <source>
        <dbReference type="SAM" id="MobiDB-lite"/>
    </source>
</evidence>
<name>A0ABR1ZXD1_9ROSI</name>
<dbReference type="SUPFAM" id="SSF53613">
    <property type="entry name" value="Ribokinase-like"/>
    <property type="match status" value="1"/>
</dbReference>
<evidence type="ECO:0000313" key="7">
    <source>
        <dbReference type="Proteomes" id="UP001472677"/>
    </source>
</evidence>
<evidence type="ECO:0000256" key="3">
    <source>
        <dbReference type="ARBA" id="ARBA00022777"/>
    </source>
</evidence>
<reference evidence="6 7" key="1">
    <citation type="journal article" date="2024" name="G3 (Bethesda)">
        <title>Genome assembly of Hibiscus sabdariffa L. provides insights into metabolisms of medicinal natural products.</title>
        <authorList>
            <person name="Kim T."/>
        </authorList>
    </citation>
    <scope>NUCLEOTIDE SEQUENCE [LARGE SCALE GENOMIC DNA]</scope>
    <source>
        <strain evidence="6">TK-2024</strain>
        <tissue evidence="6">Old leaves</tissue>
    </source>
</reference>
<dbReference type="Proteomes" id="UP001472677">
    <property type="component" value="Unassembled WGS sequence"/>
</dbReference>
<accession>A0ABR1ZXD1</accession>
<feature type="compositionally biased region" description="Basic residues" evidence="4">
    <location>
        <begin position="110"/>
        <end position="119"/>
    </location>
</feature>
<dbReference type="CDD" id="cd01167">
    <property type="entry name" value="bac_FRK"/>
    <property type="match status" value="1"/>
</dbReference>
<keyword evidence="3" id="KW-0418">Kinase</keyword>
<comment type="caution">
    <text evidence="6">The sequence shown here is derived from an EMBL/GenBank/DDBJ whole genome shotgun (WGS) entry which is preliminary data.</text>
</comment>
<dbReference type="EMBL" id="JBBPBM010001291">
    <property type="protein sequence ID" value="KAK8485384.1"/>
    <property type="molecule type" value="Genomic_DNA"/>
</dbReference>
<feature type="region of interest" description="Disordered" evidence="4">
    <location>
        <begin position="52"/>
        <end position="172"/>
    </location>
</feature>
<dbReference type="Pfam" id="PF00294">
    <property type="entry name" value="PfkB"/>
    <property type="match status" value="1"/>
</dbReference>